<evidence type="ECO:0000313" key="3">
    <source>
        <dbReference type="EMBL" id="KAG7339993.1"/>
    </source>
</evidence>
<sequence length="229" mass="24554">MIASSKALILVLAVAATSVNSSFGFAPSTVPTKTVSSSLLTVSMLENVNDYSAMASTGFTSSSDIPNIAPPPMMPPQEQPQQQDQNAFFASPSDDSSMEIQMSPSLVVTEPTVVTTSTSTTTPVKKVVRFKPDGDNGIMMECNRPFPTVHKVTPLSLGQKKAGFKPEGIMMAATRSLPKAKKDKSPPPKESSSMKPNTSTFQWKPAAVTPNGKLQWEQREIDCMPMPAE</sequence>
<accession>A0A9K3KBN7</accession>
<keyword evidence="4" id="KW-1185">Reference proteome</keyword>
<comment type="caution">
    <text evidence="3">The sequence shown here is derived from an EMBL/GenBank/DDBJ whole genome shotgun (WGS) entry which is preliminary data.</text>
</comment>
<feature type="region of interest" description="Disordered" evidence="1">
    <location>
        <begin position="174"/>
        <end position="216"/>
    </location>
</feature>
<reference evidence="3" key="2">
    <citation type="submission" date="2021-04" db="EMBL/GenBank/DDBJ databases">
        <authorList>
            <person name="Podell S."/>
        </authorList>
    </citation>
    <scope>NUCLEOTIDE SEQUENCE</scope>
    <source>
        <strain evidence="3">Hildebrandi</strain>
    </source>
</reference>
<dbReference type="Proteomes" id="UP000693970">
    <property type="component" value="Unassembled WGS sequence"/>
</dbReference>
<evidence type="ECO:0000256" key="1">
    <source>
        <dbReference type="SAM" id="MobiDB-lite"/>
    </source>
</evidence>
<reference evidence="3" key="1">
    <citation type="journal article" date="2021" name="Sci. Rep.">
        <title>Diploid genomic architecture of Nitzschia inconspicua, an elite biomass production diatom.</title>
        <authorList>
            <person name="Oliver A."/>
            <person name="Podell S."/>
            <person name="Pinowska A."/>
            <person name="Traller J.C."/>
            <person name="Smith S.R."/>
            <person name="McClure R."/>
            <person name="Beliaev A."/>
            <person name="Bohutskyi P."/>
            <person name="Hill E.A."/>
            <person name="Rabines A."/>
            <person name="Zheng H."/>
            <person name="Allen L.Z."/>
            <person name="Kuo A."/>
            <person name="Grigoriev I.V."/>
            <person name="Allen A.E."/>
            <person name="Hazlebeck D."/>
            <person name="Allen E.E."/>
        </authorList>
    </citation>
    <scope>NUCLEOTIDE SEQUENCE</scope>
    <source>
        <strain evidence="3">Hildebrandi</strain>
    </source>
</reference>
<feature type="signal peptide" evidence="2">
    <location>
        <begin position="1"/>
        <end position="21"/>
    </location>
</feature>
<evidence type="ECO:0000313" key="4">
    <source>
        <dbReference type="Proteomes" id="UP000693970"/>
    </source>
</evidence>
<gene>
    <name evidence="3" type="ORF">IV203_006396</name>
</gene>
<organism evidence="3 4">
    <name type="scientific">Nitzschia inconspicua</name>
    <dbReference type="NCBI Taxonomy" id="303405"/>
    <lineage>
        <taxon>Eukaryota</taxon>
        <taxon>Sar</taxon>
        <taxon>Stramenopiles</taxon>
        <taxon>Ochrophyta</taxon>
        <taxon>Bacillariophyta</taxon>
        <taxon>Bacillariophyceae</taxon>
        <taxon>Bacillariophycidae</taxon>
        <taxon>Bacillariales</taxon>
        <taxon>Bacillariaceae</taxon>
        <taxon>Nitzschia</taxon>
    </lineage>
</organism>
<dbReference type="EMBL" id="JAGRRH010000028">
    <property type="protein sequence ID" value="KAG7339993.1"/>
    <property type="molecule type" value="Genomic_DNA"/>
</dbReference>
<evidence type="ECO:0008006" key="5">
    <source>
        <dbReference type="Google" id="ProtNLM"/>
    </source>
</evidence>
<protein>
    <recommendedName>
        <fullName evidence="5">Secreted protein</fullName>
    </recommendedName>
</protein>
<proteinExistence type="predicted"/>
<evidence type="ECO:0000256" key="2">
    <source>
        <dbReference type="SAM" id="SignalP"/>
    </source>
</evidence>
<name>A0A9K3KBN7_9STRA</name>
<keyword evidence="2" id="KW-0732">Signal</keyword>
<feature type="chain" id="PRO_5039922453" description="Secreted protein" evidence="2">
    <location>
        <begin position="22"/>
        <end position="229"/>
    </location>
</feature>
<dbReference type="AlphaFoldDB" id="A0A9K3KBN7"/>